<accession>A0ABP5D6X1</accession>
<keyword evidence="1 2" id="KW-0238">DNA-binding</keyword>
<name>A0ABP5D6X1_9MICO</name>
<feature type="DNA-binding region" description="H-T-H motif" evidence="2">
    <location>
        <begin position="37"/>
        <end position="56"/>
    </location>
</feature>
<comment type="caution">
    <text evidence="4">The sequence shown here is derived from an EMBL/GenBank/DDBJ whole genome shotgun (WGS) entry which is preliminary data.</text>
</comment>
<evidence type="ECO:0000259" key="3">
    <source>
        <dbReference type="PROSITE" id="PS50977"/>
    </source>
</evidence>
<evidence type="ECO:0000256" key="2">
    <source>
        <dbReference type="PROSITE-ProRule" id="PRU00335"/>
    </source>
</evidence>
<dbReference type="Gene3D" id="1.10.357.10">
    <property type="entry name" value="Tetracycline Repressor, domain 2"/>
    <property type="match status" value="1"/>
</dbReference>
<evidence type="ECO:0000313" key="4">
    <source>
        <dbReference type="EMBL" id="GAA1973653.1"/>
    </source>
</evidence>
<reference evidence="5" key="1">
    <citation type="journal article" date="2019" name="Int. J. Syst. Evol. Microbiol.">
        <title>The Global Catalogue of Microorganisms (GCM) 10K type strain sequencing project: providing services to taxonomists for standard genome sequencing and annotation.</title>
        <authorList>
            <consortium name="The Broad Institute Genomics Platform"/>
            <consortium name="The Broad Institute Genome Sequencing Center for Infectious Disease"/>
            <person name="Wu L."/>
            <person name="Ma J."/>
        </authorList>
    </citation>
    <scope>NUCLEOTIDE SEQUENCE [LARGE SCALE GENOMIC DNA]</scope>
    <source>
        <strain evidence="5">JCM 14902</strain>
    </source>
</reference>
<protein>
    <recommendedName>
        <fullName evidence="3">HTH tetR-type domain-containing protein</fullName>
    </recommendedName>
</protein>
<dbReference type="InterPro" id="IPR009057">
    <property type="entry name" value="Homeodomain-like_sf"/>
</dbReference>
<sequence length="193" mass="21465">MSISAISPRERRAAETSRGLRTEARRLTAERGLAGFTIEELCSEVGVSRRTFFNYYASKENAVIGIAVRSDTSDLDDAFVAGAGALLDDFAELHIARWERLALTKSEADELGRVFDREPRLFAHFVTLAAEGERDDIALVSQRADAADRAETVVLVFGALIRPAVFEYFAADGQDFRTILLRRLDAARRVFSF</sequence>
<evidence type="ECO:0000313" key="5">
    <source>
        <dbReference type="Proteomes" id="UP001500326"/>
    </source>
</evidence>
<evidence type="ECO:0000256" key="1">
    <source>
        <dbReference type="ARBA" id="ARBA00023125"/>
    </source>
</evidence>
<feature type="domain" description="HTH tetR-type" evidence="3">
    <location>
        <begin position="14"/>
        <end position="74"/>
    </location>
</feature>
<dbReference type="Proteomes" id="UP001500326">
    <property type="component" value="Unassembled WGS sequence"/>
</dbReference>
<gene>
    <name evidence="4" type="ORF">GCM10009777_02300</name>
</gene>
<proteinExistence type="predicted"/>
<organism evidence="4 5">
    <name type="scientific">Microbacterium pumilum</name>
    <dbReference type="NCBI Taxonomy" id="344165"/>
    <lineage>
        <taxon>Bacteria</taxon>
        <taxon>Bacillati</taxon>
        <taxon>Actinomycetota</taxon>
        <taxon>Actinomycetes</taxon>
        <taxon>Micrococcales</taxon>
        <taxon>Microbacteriaceae</taxon>
        <taxon>Microbacterium</taxon>
    </lineage>
</organism>
<dbReference type="RefSeq" id="WP_344057720.1">
    <property type="nucleotide sequence ID" value="NZ_BAAAOH010000001.1"/>
</dbReference>
<keyword evidence="5" id="KW-1185">Reference proteome</keyword>
<dbReference type="InterPro" id="IPR001647">
    <property type="entry name" value="HTH_TetR"/>
</dbReference>
<dbReference type="Pfam" id="PF00440">
    <property type="entry name" value="TetR_N"/>
    <property type="match status" value="1"/>
</dbReference>
<dbReference type="PROSITE" id="PS50977">
    <property type="entry name" value="HTH_TETR_2"/>
    <property type="match status" value="1"/>
</dbReference>
<dbReference type="SUPFAM" id="SSF46689">
    <property type="entry name" value="Homeodomain-like"/>
    <property type="match status" value="1"/>
</dbReference>
<dbReference type="EMBL" id="BAAAOH010000001">
    <property type="protein sequence ID" value="GAA1973653.1"/>
    <property type="molecule type" value="Genomic_DNA"/>
</dbReference>